<dbReference type="GO" id="GO:0003677">
    <property type="term" value="F:DNA binding"/>
    <property type="evidence" value="ECO:0007669"/>
    <property type="project" value="UniProtKB-KW"/>
</dbReference>
<name>A0A1M7Y9P6_9FIRM</name>
<dbReference type="InterPro" id="IPR000551">
    <property type="entry name" value="MerR-type_HTH_dom"/>
</dbReference>
<dbReference type="EMBL" id="FRFD01000006">
    <property type="protein sequence ID" value="SHO49365.1"/>
    <property type="molecule type" value="Genomic_DNA"/>
</dbReference>
<evidence type="ECO:0000256" key="3">
    <source>
        <dbReference type="ARBA" id="ARBA00023125"/>
    </source>
</evidence>
<evidence type="ECO:0000313" key="6">
    <source>
        <dbReference type="EMBL" id="SHO49365.1"/>
    </source>
</evidence>
<accession>A0A1M7Y9P6</accession>
<protein>
    <submittedName>
        <fullName evidence="6">DNA-binding transcriptional regulator, MerR family</fullName>
    </submittedName>
</protein>
<dbReference type="PROSITE" id="PS50937">
    <property type="entry name" value="HTH_MERR_2"/>
    <property type="match status" value="1"/>
</dbReference>
<evidence type="ECO:0000259" key="5">
    <source>
        <dbReference type="PROSITE" id="PS50937"/>
    </source>
</evidence>
<dbReference type="PANTHER" id="PTHR30204">
    <property type="entry name" value="REDOX-CYCLING DRUG-SENSING TRANSCRIPTIONAL ACTIVATOR SOXR"/>
    <property type="match status" value="1"/>
</dbReference>
<evidence type="ECO:0000256" key="1">
    <source>
        <dbReference type="ARBA" id="ARBA00022491"/>
    </source>
</evidence>
<evidence type="ECO:0000256" key="2">
    <source>
        <dbReference type="ARBA" id="ARBA00023015"/>
    </source>
</evidence>
<dbReference type="Proteomes" id="UP000184612">
    <property type="component" value="Unassembled WGS sequence"/>
</dbReference>
<dbReference type="SMART" id="SM00422">
    <property type="entry name" value="HTH_MERR"/>
    <property type="match status" value="1"/>
</dbReference>
<dbReference type="SUPFAM" id="SSF46955">
    <property type="entry name" value="Putative DNA-binding domain"/>
    <property type="match status" value="1"/>
</dbReference>
<evidence type="ECO:0000256" key="4">
    <source>
        <dbReference type="ARBA" id="ARBA00023163"/>
    </source>
</evidence>
<gene>
    <name evidence="6" type="ORF">SAMN02745217_02272</name>
</gene>
<organism evidence="6 7">
    <name type="scientific">Anaerocolumna xylanovorans DSM 12503</name>
    <dbReference type="NCBI Taxonomy" id="1121345"/>
    <lineage>
        <taxon>Bacteria</taxon>
        <taxon>Bacillati</taxon>
        <taxon>Bacillota</taxon>
        <taxon>Clostridia</taxon>
        <taxon>Lachnospirales</taxon>
        <taxon>Lachnospiraceae</taxon>
        <taxon>Anaerocolumna</taxon>
    </lineage>
</organism>
<keyword evidence="1" id="KW-0678">Repressor</keyword>
<dbReference type="OrthoDB" id="9811174at2"/>
<dbReference type="Gene3D" id="1.10.1660.10">
    <property type="match status" value="1"/>
</dbReference>
<feature type="domain" description="HTH merR-type" evidence="5">
    <location>
        <begin position="5"/>
        <end position="73"/>
    </location>
</feature>
<dbReference type="PANTHER" id="PTHR30204:SF69">
    <property type="entry name" value="MERR-FAMILY TRANSCRIPTIONAL REGULATOR"/>
    <property type="match status" value="1"/>
</dbReference>
<keyword evidence="2" id="KW-0805">Transcription regulation</keyword>
<evidence type="ECO:0000313" key="7">
    <source>
        <dbReference type="Proteomes" id="UP000184612"/>
    </source>
</evidence>
<keyword evidence="3 6" id="KW-0238">DNA-binding</keyword>
<keyword evidence="7" id="KW-1185">Reference proteome</keyword>
<dbReference type="InterPro" id="IPR009061">
    <property type="entry name" value="DNA-bd_dom_put_sf"/>
</dbReference>
<dbReference type="AlphaFoldDB" id="A0A1M7Y9P6"/>
<reference evidence="6 7" key="1">
    <citation type="submission" date="2016-12" db="EMBL/GenBank/DDBJ databases">
        <authorList>
            <person name="Song W.-J."/>
            <person name="Kurnit D.M."/>
        </authorList>
    </citation>
    <scope>NUCLEOTIDE SEQUENCE [LARGE SCALE GENOMIC DNA]</scope>
    <source>
        <strain evidence="6 7">DSM 12503</strain>
    </source>
</reference>
<dbReference type="GO" id="GO:0003700">
    <property type="term" value="F:DNA-binding transcription factor activity"/>
    <property type="evidence" value="ECO:0007669"/>
    <property type="project" value="InterPro"/>
</dbReference>
<sequence length="222" mass="26537">MQEMRYMISEASKKVEVEQYTLRYWEDELDLHIPRNEMGHRYYTWEDIEVLKAVKILKEKGYQLRAIKILLPELKKVKNLDEKELEKMKEEWDKKYVNELIGEESVPAVSVAEKNLPKREEENVYPKPEQKLGQFKAIMQSLFMEALRDNNEVMAETVSENVTDHVIKEMDYLLRIKEEREEERYKQFDRTLRELQLGRAEAAAGLMKKRKKAFGKSKKFGQ</sequence>
<dbReference type="RefSeq" id="WP_073588964.1">
    <property type="nucleotide sequence ID" value="NZ_FRFD01000006.1"/>
</dbReference>
<dbReference type="InterPro" id="IPR047057">
    <property type="entry name" value="MerR_fam"/>
</dbReference>
<dbReference type="STRING" id="1121345.SAMN02745217_02272"/>
<proteinExistence type="predicted"/>
<dbReference type="Pfam" id="PF13411">
    <property type="entry name" value="MerR_1"/>
    <property type="match status" value="1"/>
</dbReference>
<keyword evidence="4" id="KW-0804">Transcription</keyword>
<dbReference type="CDD" id="cd04764">
    <property type="entry name" value="HTH_MlrA-like_sg1"/>
    <property type="match status" value="1"/>
</dbReference>